<evidence type="ECO:0000259" key="5">
    <source>
        <dbReference type="Pfam" id="PF25984"/>
    </source>
</evidence>
<dbReference type="PANTHER" id="PTHR32347:SF14">
    <property type="entry name" value="EFFLUX SYSTEM COMPONENT YKNX-RELATED"/>
    <property type="match status" value="1"/>
</dbReference>
<keyword evidence="2 3" id="KW-0175">Coiled coil</keyword>
<evidence type="ECO:0000313" key="8">
    <source>
        <dbReference type="EMBL" id="SFQ26702.1"/>
    </source>
</evidence>
<evidence type="ECO:0000259" key="6">
    <source>
        <dbReference type="Pfam" id="PF25989"/>
    </source>
</evidence>
<dbReference type="EMBL" id="FOXW01000004">
    <property type="protein sequence ID" value="SFQ26702.1"/>
    <property type="molecule type" value="Genomic_DNA"/>
</dbReference>
<feature type="domain" description="YknX-like barrel-sandwich hybrid" evidence="5">
    <location>
        <begin position="78"/>
        <end position="256"/>
    </location>
</feature>
<dbReference type="InterPro" id="IPR050465">
    <property type="entry name" value="UPF0194_transport"/>
</dbReference>
<evidence type="ECO:0000259" key="7">
    <source>
        <dbReference type="Pfam" id="PF25990"/>
    </source>
</evidence>
<keyword evidence="4" id="KW-0472">Membrane</keyword>
<dbReference type="AlphaFoldDB" id="A0A1I5X3W2"/>
<gene>
    <name evidence="8" type="ORF">SAMN04488506_1173</name>
</gene>
<name>A0A1I5X3W2_9LACT</name>
<feature type="domain" description="YknX-like beta-barrel" evidence="7">
    <location>
        <begin position="263"/>
        <end position="335"/>
    </location>
</feature>
<dbReference type="Pfam" id="PF25989">
    <property type="entry name" value="YknX_C"/>
    <property type="match status" value="1"/>
</dbReference>
<dbReference type="PANTHER" id="PTHR32347">
    <property type="entry name" value="EFFLUX SYSTEM COMPONENT YKNX-RELATED"/>
    <property type="match status" value="1"/>
</dbReference>
<feature type="coiled-coil region" evidence="3">
    <location>
        <begin position="118"/>
        <end position="225"/>
    </location>
</feature>
<dbReference type="Proteomes" id="UP000199136">
    <property type="component" value="Unassembled WGS sequence"/>
</dbReference>
<organism evidence="8 9">
    <name type="scientific">Desemzia incerta</name>
    <dbReference type="NCBI Taxonomy" id="82801"/>
    <lineage>
        <taxon>Bacteria</taxon>
        <taxon>Bacillati</taxon>
        <taxon>Bacillota</taxon>
        <taxon>Bacilli</taxon>
        <taxon>Lactobacillales</taxon>
        <taxon>Carnobacteriaceae</taxon>
        <taxon>Desemzia</taxon>
    </lineage>
</organism>
<proteinExistence type="predicted"/>
<sequence>MKKTKKEKTNRSFLQRIGDKRALLTIGIIVIIAVIILIAQFFQQSKNGSESEPSYSIHIVREEDPILFDGKVQAAEVQEEYYDASKGLIAEILVENGQEVEEGTDLFTYRNEENQQLLDEQNHQYNRSAQRYAEAETELANAKKTLATANGNIEESNRQAQAPNEVSEEELMLGPEAEKAQNQLMEAESDKAEAEAAIEGAEMTMDEFEIQMEDITYEIEKLKKEISTTIQADFKGVVELSGVDPNKLQSSEQPVVRLMSNNLKIESSVSEYDYNKLSVDSPVDIYLLNSDRELKGKISKIDSLPMQAEAEGSTSSRYHFTVLPEESIQYGFSVQIGYSEGVMYLPQNAVIEEDGKTMVYLNKDGIVEKREVVVSEKSKLYVIESGLEADEEVLINPDPALLDGDEVMVMYD</sequence>
<protein>
    <submittedName>
        <fullName evidence="8">HlyD family secretion protein</fullName>
    </submittedName>
</protein>
<dbReference type="STRING" id="82801.SAMN04488506_1173"/>
<dbReference type="Gene3D" id="2.40.30.170">
    <property type="match status" value="1"/>
</dbReference>
<dbReference type="GO" id="GO:0030313">
    <property type="term" value="C:cell envelope"/>
    <property type="evidence" value="ECO:0007669"/>
    <property type="project" value="UniProtKB-SubCell"/>
</dbReference>
<feature type="domain" description="YknX-like C-terminal permuted SH3-like" evidence="6">
    <location>
        <begin position="343"/>
        <end position="408"/>
    </location>
</feature>
<dbReference type="OrthoDB" id="2164025at2"/>
<dbReference type="Gene3D" id="2.40.50.100">
    <property type="match status" value="1"/>
</dbReference>
<keyword evidence="4" id="KW-0812">Transmembrane</keyword>
<evidence type="ECO:0000256" key="4">
    <source>
        <dbReference type="SAM" id="Phobius"/>
    </source>
</evidence>
<evidence type="ECO:0000256" key="3">
    <source>
        <dbReference type="SAM" id="Coils"/>
    </source>
</evidence>
<evidence type="ECO:0000256" key="1">
    <source>
        <dbReference type="ARBA" id="ARBA00004196"/>
    </source>
</evidence>
<dbReference type="Pfam" id="PF25984">
    <property type="entry name" value="BSH_YknX"/>
    <property type="match status" value="1"/>
</dbReference>
<dbReference type="InterPro" id="IPR058637">
    <property type="entry name" value="YknX-like_C"/>
</dbReference>
<evidence type="ECO:0000313" key="9">
    <source>
        <dbReference type="Proteomes" id="UP000199136"/>
    </source>
</evidence>
<dbReference type="Gene3D" id="2.40.420.20">
    <property type="match status" value="1"/>
</dbReference>
<dbReference type="InterPro" id="IPR058636">
    <property type="entry name" value="Beta-barrel_YknX"/>
</dbReference>
<evidence type="ECO:0000256" key="2">
    <source>
        <dbReference type="ARBA" id="ARBA00023054"/>
    </source>
</evidence>
<feature type="transmembrane region" description="Helical" evidence="4">
    <location>
        <begin position="21"/>
        <end position="42"/>
    </location>
</feature>
<dbReference type="Pfam" id="PF25990">
    <property type="entry name" value="Beta-barrel_YknX"/>
    <property type="match status" value="1"/>
</dbReference>
<reference evidence="8 9" key="1">
    <citation type="submission" date="2016-10" db="EMBL/GenBank/DDBJ databases">
        <authorList>
            <person name="de Groot N.N."/>
        </authorList>
    </citation>
    <scope>NUCLEOTIDE SEQUENCE [LARGE SCALE GENOMIC DNA]</scope>
    <source>
        <strain evidence="8 9">DSM 20581</strain>
    </source>
</reference>
<comment type="subcellular location">
    <subcellularLocation>
        <location evidence="1">Cell envelope</location>
    </subcellularLocation>
</comment>
<dbReference type="InterPro" id="IPR058639">
    <property type="entry name" value="BSH_YknX-like"/>
</dbReference>
<keyword evidence="9" id="KW-1185">Reference proteome</keyword>
<dbReference type="Gene3D" id="1.10.287.470">
    <property type="entry name" value="Helix hairpin bin"/>
    <property type="match status" value="1"/>
</dbReference>
<accession>A0A1I5X3W2</accession>
<keyword evidence="4" id="KW-1133">Transmembrane helix</keyword>
<dbReference type="RefSeq" id="WP_092480230.1">
    <property type="nucleotide sequence ID" value="NZ_FOXW01000004.1"/>
</dbReference>